<organism evidence="1 2">
    <name type="scientific">Synaphobranchus kaupii</name>
    <name type="common">Kaup's arrowtooth eel</name>
    <dbReference type="NCBI Taxonomy" id="118154"/>
    <lineage>
        <taxon>Eukaryota</taxon>
        <taxon>Metazoa</taxon>
        <taxon>Chordata</taxon>
        <taxon>Craniata</taxon>
        <taxon>Vertebrata</taxon>
        <taxon>Euteleostomi</taxon>
        <taxon>Actinopterygii</taxon>
        <taxon>Neopterygii</taxon>
        <taxon>Teleostei</taxon>
        <taxon>Anguilliformes</taxon>
        <taxon>Synaphobranchidae</taxon>
        <taxon>Synaphobranchus</taxon>
    </lineage>
</organism>
<name>A0A9Q1F7F9_SYNKA</name>
<evidence type="ECO:0000313" key="2">
    <source>
        <dbReference type="Proteomes" id="UP001152622"/>
    </source>
</evidence>
<reference evidence="1" key="1">
    <citation type="journal article" date="2023" name="Science">
        <title>Genome structures resolve the early diversification of teleost fishes.</title>
        <authorList>
            <person name="Parey E."/>
            <person name="Louis A."/>
            <person name="Montfort J."/>
            <person name="Bouchez O."/>
            <person name="Roques C."/>
            <person name="Iampietro C."/>
            <person name="Lluch J."/>
            <person name="Castinel A."/>
            <person name="Donnadieu C."/>
            <person name="Desvignes T."/>
            <person name="Floi Bucao C."/>
            <person name="Jouanno E."/>
            <person name="Wen M."/>
            <person name="Mejri S."/>
            <person name="Dirks R."/>
            <person name="Jansen H."/>
            <person name="Henkel C."/>
            <person name="Chen W.J."/>
            <person name="Zahm M."/>
            <person name="Cabau C."/>
            <person name="Klopp C."/>
            <person name="Thompson A.W."/>
            <person name="Robinson-Rechavi M."/>
            <person name="Braasch I."/>
            <person name="Lecointre G."/>
            <person name="Bobe J."/>
            <person name="Postlethwait J.H."/>
            <person name="Berthelot C."/>
            <person name="Roest Crollius H."/>
            <person name="Guiguen Y."/>
        </authorList>
    </citation>
    <scope>NUCLEOTIDE SEQUENCE</scope>
    <source>
        <strain evidence="1">WJC10195</strain>
    </source>
</reference>
<accession>A0A9Q1F7F9</accession>
<protein>
    <submittedName>
        <fullName evidence="1">Uncharacterized protein</fullName>
    </submittedName>
</protein>
<keyword evidence="2" id="KW-1185">Reference proteome</keyword>
<comment type="caution">
    <text evidence="1">The sequence shown here is derived from an EMBL/GenBank/DDBJ whole genome shotgun (WGS) entry which is preliminary data.</text>
</comment>
<dbReference type="Proteomes" id="UP001152622">
    <property type="component" value="Chromosome 8"/>
</dbReference>
<evidence type="ECO:0000313" key="1">
    <source>
        <dbReference type="EMBL" id="KAJ8352470.1"/>
    </source>
</evidence>
<gene>
    <name evidence="1" type="ORF">SKAU_G00239460</name>
</gene>
<sequence>MCNLLGMFLCLQYYSPSHLPPWLGSNPQLHSHSPMNPTTVCTDCLHMNLHFSVNMLSPDASYSSIYFRGKMCIFILSWVNGVLDYGETH</sequence>
<proteinExistence type="predicted"/>
<dbReference type="EMBL" id="JAINUF010000008">
    <property type="protein sequence ID" value="KAJ8352470.1"/>
    <property type="molecule type" value="Genomic_DNA"/>
</dbReference>
<dbReference type="AlphaFoldDB" id="A0A9Q1F7F9"/>